<name>A0ABU6QJC7_9FABA</name>
<gene>
    <name evidence="1" type="ORF">PIB30_053327</name>
</gene>
<dbReference type="EMBL" id="JASCZI010000395">
    <property type="protein sequence ID" value="MED6111561.1"/>
    <property type="molecule type" value="Genomic_DNA"/>
</dbReference>
<evidence type="ECO:0000313" key="1">
    <source>
        <dbReference type="EMBL" id="MED6111561.1"/>
    </source>
</evidence>
<accession>A0ABU6QJC7</accession>
<proteinExistence type="predicted"/>
<keyword evidence="2" id="KW-1185">Reference proteome</keyword>
<dbReference type="Proteomes" id="UP001341840">
    <property type="component" value="Unassembled WGS sequence"/>
</dbReference>
<evidence type="ECO:0000313" key="2">
    <source>
        <dbReference type="Proteomes" id="UP001341840"/>
    </source>
</evidence>
<protein>
    <submittedName>
        <fullName evidence="1">Uncharacterized protein</fullName>
    </submittedName>
</protein>
<organism evidence="1 2">
    <name type="scientific">Stylosanthes scabra</name>
    <dbReference type="NCBI Taxonomy" id="79078"/>
    <lineage>
        <taxon>Eukaryota</taxon>
        <taxon>Viridiplantae</taxon>
        <taxon>Streptophyta</taxon>
        <taxon>Embryophyta</taxon>
        <taxon>Tracheophyta</taxon>
        <taxon>Spermatophyta</taxon>
        <taxon>Magnoliopsida</taxon>
        <taxon>eudicotyledons</taxon>
        <taxon>Gunneridae</taxon>
        <taxon>Pentapetalae</taxon>
        <taxon>rosids</taxon>
        <taxon>fabids</taxon>
        <taxon>Fabales</taxon>
        <taxon>Fabaceae</taxon>
        <taxon>Papilionoideae</taxon>
        <taxon>50 kb inversion clade</taxon>
        <taxon>dalbergioids sensu lato</taxon>
        <taxon>Dalbergieae</taxon>
        <taxon>Pterocarpus clade</taxon>
        <taxon>Stylosanthes</taxon>
    </lineage>
</organism>
<sequence>MRLGARRAAERRRLQRPEDEMVGRQHFQIIPVIESSVISRVAEAGAVSLCFSSLRGQNFVFHFCRAPRGLDGCSKVHCVRLGAVCGATCDGFVHQCAFAVAVAINWSGQVLFSVVCEQQQGGGLCDYNGI</sequence>
<reference evidence="1 2" key="1">
    <citation type="journal article" date="2023" name="Plants (Basel)">
        <title>Bridging the Gap: Combining Genomics and Transcriptomics Approaches to Understand Stylosanthes scabra, an Orphan Legume from the Brazilian Caatinga.</title>
        <authorList>
            <person name="Ferreira-Neto J.R.C."/>
            <person name="da Silva M.D."/>
            <person name="Binneck E."/>
            <person name="de Melo N.F."/>
            <person name="da Silva R.H."/>
            <person name="de Melo A.L.T.M."/>
            <person name="Pandolfi V."/>
            <person name="Bustamante F.O."/>
            <person name="Brasileiro-Vidal A.C."/>
            <person name="Benko-Iseppon A.M."/>
        </authorList>
    </citation>
    <scope>NUCLEOTIDE SEQUENCE [LARGE SCALE GENOMIC DNA]</scope>
    <source>
        <tissue evidence="1">Leaves</tissue>
    </source>
</reference>
<comment type="caution">
    <text evidence="1">The sequence shown here is derived from an EMBL/GenBank/DDBJ whole genome shotgun (WGS) entry which is preliminary data.</text>
</comment>